<keyword evidence="1" id="KW-1133">Transmembrane helix</keyword>
<organism evidence="2 3">
    <name type="scientific">Sodalis glossinidius (strain morsitans)</name>
    <dbReference type="NCBI Taxonomy" id="343509"/>
    <lineage>
        <taxon>Bacteria</taxon>
        <taxon>Pseudomonadati</taxon>
        <taxon>Pseudomonadota</taxon>
        <taxon>Gammaproteobacteria</taxon>
        <taxon>Enterobacterales</taxon>
        <taxon>Bruguierivoracaceae</taxon>
        <taxon>Sodalis</taxon>
    </lineage>
</organism>
<evidence type="ECO:0000256" key="1">
    <source>
        <dbReference type="SAM" id="Phobius"/>
    </source>
</evidence>
<reference evidence="2 3" key="1">
    <citation type="submission" date="2015-05" db="EMBL/GenBank/DDBJ databases">
        <authorList>
            <person name="Goodhead I."/>
        </authorList>
    </citation>
    <scope>NUCLEOTIDE SEQUENCE [LARGE SCALE GENOMIC DNA]</scope>
    <source>
        <strain evidence="3">morsitans</strain>
    </source>
</reference>
<dbReference type="AlphaFoldDB" id="A0A193QF69"/>
<feature type="transmembrane region" description="Helical" evidence="1">
    <location>
        <begin position="51"/>
        <end position="72"/>
    </location>
</feature>
<accession>A0A193QF69</accession>
<name>A0A193QF69_SODGM</name>
<keyword evidence="1" id="KW-0812">Transmembrane</keyword>
<keyword evidence="1" id="KW-0472">Membrane</keyword>
<evidence type="ECO:0000313" key="3">
    <source>
        <dbReference type="Proteomes" id="UP000245838"/>
    </source>
</evidence>
<evidence type="ECO:0000313" key="2">
    <source>
        <dbReference type="EMBL" id="CRL43798.1"/>
    </source>
</evidence>
<feature type="transmembrane region" description="Helical" evidence="1">
    <location>
        <begin position="84"/>
        <end position="102"/>
    </location>
</feature>
<dbReference type="Proteomes" id="UP000245838">
    <property type="component" value="Chromosome sggmmb4_Chromosome"/>
</dbReference>
<dbReference type="RefSeq" id="WP_198408761.1">
    <property type="nucleotide sequence ID" value="NC_007712.1"/>
</dbReference>
<protein>
    <submittedName>
        <fullName evidence="2">Uncharacterized protein</fullName>
    </submittedName>
</protein>
<gene>
    <name evidence="2" type="ORF">SGGMMB4_00411</name>
</gene>
<proteinExistence type="predicted"/>
<sequence>MDAEQEPHLQRFFTPRIVLCLVQGAATPAASGSVRSVYMPKTALLGNLGPVIGWIAFLSGALIISNAWALKTGEWRGYERPKKVMLLGSVVLVLSVALVGYANGLA</sequence>
<dbReference type="EMBL" id="LN854557">
    <property type="protein sequence ID" value="CRL43798.1"/>
    <property type="molecule type" value="Genomic_DNA"/>
</dbReference>